<dbReference type="InterPro" id="IPR043725">
    <property type="entry name" value="DUF5667"/>
</dbReference>
<feature type="domain" description="DUF5667" evidence="1">
    <location>
        <begin position="59"/>
        <end position="154"/>
    </location>
</feature>
<gene>
    <name evidence="2" type="ORF">UR38_C0005G0070</name>
</gene>
<proteinExistence type="predicted"/>
<organism evidence="2 3">
    <name type="scientific">Candidatus Woesebacteria bacterium GW2011_GWA2_33_28</name>
    <dbReference type="NCBI Taxonomy" id="1618561"/>
    <lineage>
        <taxon>Bacteria</taxon>
        <taxon>Candidatus Woeseibacteriota</taxon>
    </lineage>
</organism>
<protein>
    <recommendedName>
        <fullName evidence="1">DUF5667 domain-containing protein</fullName>
    </recommendedName>
</protein>
<reference evidence="2 3" key="1">
    <citation type="journal article" date="2015" name="Nature">
        <title>rRNA introns, odd ribosomes, and small enigmatic genomes across a large radiation of phyla.</title>
        <authorList>
            <person name="Brown C.T."/>
            <person name="Hug L.A."/>
            <person name="Thomas B.C."/>
            <person name="Sharon I."/>
            <person name="Castelle C.J."/>
            <person name="Singh A."/>
            <person name="Wilkins M.J."/>
            <person name="Williams K.H."/>
            <person name="Banfield J.F."/>
        </authorList>
    </citation>
    <scope>NUCLEOTIDE SEQUENCE [LARGE SCALE GENOMIC DNA]</scope>
</reference>
<accession>A0A0G0CVC9</accession>
<sequence>MKSRIAGISTTILTAFIILLVSLLKCVTPNYAYSPMVLSEKAVDNSQLDVDYDLPYQGKILPDNPLWYVKVLRDKVWLVITFNSSKKAELNLLFADKRLSSSLELFKKNKPDLGLSVLTKSGKYLEKSAGLMGDDKDFLKKLSLSSLKHREIIEEEILSLTPEDLRPKVIKTEDYSKLTYEKVKDKMLSVGLVPPNNPFETK</sequence>
<dbReference type="EMBL" id="LBOZ01000005">
    <property type="protein sequence ID" value="KKP47257.1"/>
    <property type="molecule type" value="Genomic_DNA"/>
</dbReference>
<name>A0A0G0CVC9_9BACT</name>
<dbReference type="Pfam" id="PF18915">
    <property type="entry name" value="DUF5667"/>
    <property type="match status" value="1"/>
</dbReference>
<comment type="caution">
    <text evidence="2">The sequence shown here is derived from an EMBL/GenBank/DDBJ whole genome shotgun (WGS) entry which is preliminary data.</text>
</comment>
<dbReference type="AlphaFoldDB" id="A0A0G0CVC9"/>
<evidence type="ECO:0000259" key="1">
    <source>
        <dbReference type="Pfam" id="PF18915"/>
    </source>
</evidence>
<evidence type="ECO:0000313" key="3">
    <source>
        <dbReference type="Proteomes" id="UP000033995"/>
    </source>
</evidence>
<evidence type="ECO:0000313" key="2">
    <source>
        <dbReference type="EMBL" id="KKP47257.1"/>
    </source>
</evidence>
<dbReference type="Proteomes" id="UP000033995">
    <property type="component" value="Unassembled WGS sequence"/>
</dbReference>